<dbReference type="EMBL" id="JAPEVI010000003">
    <property type="protein sequence ID" value="MCX2722611.1"/>
    <property type="molecule type" value="Genomic_DNA"/>
</dbReference>
<evidence type="ECO:0000256" key="1">
    <source>
        <dbReference type="SAM" id="MobiDB-lite"/>
    </source>
</evidence>
<evidence type="ECO:0000313" key="2">
    <source>
        <dbReference type="EMBL" id="MCX2722611.1"/>
    </source>
</evidence>
<dbReference type="RefSeq" id="WP_265962279.1">
    <property type="nucleotide sequence ID" value="NZ_JAPEVI010000003.1"/>
</dbReference>
<gene>
    <name evidence="2" type="ORF">ON753_09465</name>
</gene>
<sequence length="64" mass="6751">MQKKTYYVADGVGTINGARVPSSRTVKLTDAEARYDLALERISPKKPKTGAKHSEGGEGDGAGD</sequence>
<keyword evidence="3" id="KW-1185">Reference proteome</keyword>
<comment type="caution">
    <text evidence="2">The sequence shown here is derived from an EMBL/GenBank/DDBJ whole genome shotgun (WGS) entry which is preliminary data.</text>
</comment>
<name>A0ABT3R0G8_9HYPH</name>
<evidence type="ECO:0000313" key="3">
    <source>
        <dbReference type="Proteomes" id="UP001300261"/>
    </source>
</evidence>
<reference evidence="2 3" key="1">
    <citation type="journal article" date="2016" name="Int. J. Syst. Evol. Microbiol.">
        <title>Labrenzia salina sp. nov., isolated from the rhizosphere of the halophyte Arthrocnemum macrostachyum.</title>
        <authorList>
            <person name="Camacho M."/>
            <person name="Redondo-Gomez S."/>
            <person name="Rodriguez-Llorente I."/>
            <person name="Rohde M."/>
            <person name="Sproer C."/>
            <person name="Schumann P."/>
            <person name="Klenk H.P."/>
            <person name="Montero-Calasanz M.D.C."/>
        </authorList>
    </citation>
    <scope>NUCLEOTIDE SEQUENCE [LARGE SCALE GENOMIC DNA]</scope>
    <source>
        <strain evidence="2 3">DSM 29163</strain>
    </source>
</reference>
<feature type="region of interest" description="Disordered" evidence="1">
    <location>
        <begin position="39"/>
        <end position="64"/>
    </location>
</feature>
<proteinExistence type="predicted"/>
<dbReference type="Proteomes" id="UP001300261">
    <property type="component" value="Unassembled WGS sequence"/>
</dbReference>
<organism evidence="2 3">
    <name type="scientific">Roseibium salinum</name>
    <dbReference type="NCBI Taxonomy" id="1604349"/>
    <lineage>
        <taxon>Bacteria</taxon>
        <taxon>Pseudomonadati</taxon>
        <taxon>Pseudomonadota</taxon>
        <taxon>Alphaproteobacteria</taxon>
        <taxon>Hyphomicrobiales</taxon>
        <taxon>Stappiaceae</taxon>
        <taxon>Roseibium</taxon>
    </lineage>
</organism>
<accession>A0ABT3R0G8</accession>
<protein>
    <submittedName>
        <fullName evidence="2">Uncharacterized protein</fullName>
    </submittedName>
</protein>